<dbReference type="SUPFAM" id="SSF47413">
    <property type="entry name" value="lambda repressor-like DNA-binding domains"/>
    <property type="match status" value="1"/>
</dbReference>
<organism evidence="3 4">
    <name type="scientific">Lentibacillus juripiscarius</name>
    <dbReference type="NCBI Taxonomy" id="257446"/>
    <lineage>
        <taxon>Bacteria</taxon>
        <taxon>Bacillati</taxon>
        <taxon>Bacillota</taxon>
        <taxon>Bacilli</taxon>
        <taxon>Bacillales</taxon>
        <taxon>Bacillaceae</taxon>
        <taxon>Lentibacillus</taxon>
    </lineage>
</organism>
<feature type="domain" description="HTH cro/C1-type" evidence="2">
    <location>
        <begin position="6"/>
        <end position="60"/>
    </location>
</feature>
<dbReference type="InterPro" id="IPR001387">
    <property type="entry name" value="Cro/C1-type_HTH"/>
</dbReference>
<reference evidence="4" key="1">
    <citation type="journal article" date="2019" name="Int. J. Syst. Evol. Microbiol.">
        <title>The Global Catalogue of Microorganisms (GCM) 10K type strain sequencing project: providing services to taxonomists for standard genome sequencing and annotation.</title>
        <authorList>
            <consortium name="The Broad Institute Genomics Platform"/>
            <consortium name="The Broad Institute Genome Sequencing Center for Infectious Disease"/>
            <person name="Wu L."/>
            <person name="Ma J."/>
        </authorList>
    </citation>
    <scope>NUCLEOTIDE SEQUENCE [LARGE SCALE GENOMIC DNA]</scope>
    <source>
        <strain evidence="4">TISTR 1535</strain>
    </source>
</reference>
<dbReference type="InterPro" id="IPR010982">
    <property type="entry name" value="Lambda_DNA-bd_dom_sf"/>
</dbReference>
<evidence type="ECO:0000259" key="2">
    <source>
        <dbReference type="PROSITE" id="PS50943"/>
    </source>
</evidence>
<dbReference type="PROSITE" id="PS50943">
    <property type="entry name" value="HTH_CROC1"/>
    <property type="match status" value="1"/>
</dbReference>
<comment type="caution">
    <text evidence="3">The sequence shown here is derived from an EMBL/GenBank/DDBJ whole genome shotgun (WGS) entry which is preliminary data.</text>
</comment>
<dbReference type="Gene3D" id="1.10.260.40">
    <property type="entry name" value="lambda repressor-like DNA-binding domains"/>
    <property type="match status" value="1"/>
</dbReference>
<evidence type="ECO:0000313" key="3">
    <source>
        <dbReference type="EMBL" id="MFD2760474.1"/>
    </source>
</evidence>
<dbReference type="Pfam" id="PF01381">
    <property type="entry name" value="HTH_3"/>
    <property type="match status" value="1"/>
</dbReference>
<dbReference type="PANTHER" id="PTHR46558:SF4">
    <property type="entry name" value="DNA-BIDING PHAGE PROTEIN"/>
    <property type="match status" value="1"/>
</dbReference>
<name>A0ABW5V7D9_9BACI</name>
<dbReference type="Proteomes" id="UP001597502">
    <property type="component" value="Unassembled WGS sequence"/>
</dbReference>
<evidence type="ECO:0000313" key="4">
    <source>
        <dbReference type="Proteomes" id="UP001597502"/>
    </source>
</evidence>
<dbReference type="RefSeq" id="WP_382391986.1">
    <property type="nucleotide sequence ID" value="NZ_JBHUNA010000009.1"/>
</dbReference>
<sequence>MKNSNLIQARKAMGLTQEQLARKMNYRKSAVSNWENGYSVPSVNDAMKLAIILNTNIPFLFFNHYVQIYHTLYIDG</sequence>
<dbReference type="SMART" id="SM00530">
    <property type="entry name" value="HTH_XRE"/>
    <property type="match status" value="1"/>
</dbReference>
<evidence type="ECO:0000256" key="1">
    <source>
        <dbReference type="ARBA" id="ARBA00023125"/>
    </source>
</evidence>
<gene>
    <name evidence="3" type="ORF">ACFSUO_05750</name>
</gene>
<accession>A0ABW5V7D9</accession>
<protein>
    <submittedName>
        <fullName evidence="3">Helix-turn-helix domain-containing protein</fullName>
    </submittedName>
</protein>
<proteinExistence type="predicted"/>
<keyword evidence="4" id="KW-1185">Reference proteome</keyword>
<dbReference type="CDD" id="cd00093">
    <property type="entry name" value="HTH_XRE"/>
    <property type="match status" value="1"/>
</dbReference>
<dbReference type="EMBL" id="JBHUNA010000009">
    <property type="protein sequence ID" value="MFD2760474.1"/>
    <property type="molecule type" value="Genomic_DNA"/>
</dbReference>
<keyword evidence="1" id="KW-0238">DNA-binding</keyword>
<dbReference type="PANTHER" id="PTHR46558">
    <property type="entry name" value="TRACRIPTIONAL REGULATORY PROTEIN-RELATED-RELATED"/>
    <property type="match status" value="1"/>
</dbReference>